<protein>
    <recommendedName>
        <fullName evidence="5">Endoplasmic reticulum-Golgi intermediate compartment protein</fullName>
    </recommendedName>
</protein>
<keyword evidence="5" id="KW-0813">Transport</keyword>
<evidence type="ECO:0000256" key="4">
    <source>
        <dbReference type="ARBA" id="ARBA00023136"/>
    </source>
</evidence>
<accession>A0A1E4SGJ4</accession>
<keyword evidence="4 5" id="KW-0472">Membrane</keyword>
<keyword evidence="5" id="KW-0931">ER-Golgi transport</keyword>
<feature type="domain" description="Endoplasmic reticulum vesicle transporter C-terminal" evidence="6">
    <location>
        <begin position="151"/>
        <end position="311"/>
    </location>
</feature>
<feature type="transmembrane region" description="Helical" evidence="5">
    <location>
        <begin position="292"/>
        <end position="314"/>
    </location>
</feature>
<dbReference type="InterPro" id="IPR039542">
    <property type="entry name" value="Erv_N"/>
</dbReference>
<dbReference type="RefSeq" id="XP_020063707.1">
    <property type="nucleotide sequence ID" value="XM_020210116.1"/>
</dbReference>
<dbReference type="GO" id="GO:0061852">
    <property type="term" value="C:retrograde transporter complex, Golgi to ER"/>
    <property type="evidence" value="ECO:0007669"/>
    <property type="project" value="EnsemblFungi"/>
</dbReference>
<comment type="function">
    <text evidence="5">Plays a role in transport between endoplasmic reticulum and Golgi.</text>
</comment>
<keyword evidence="5" id="KW-0333">Golgi apparatus</keyword>
<dbReference type="Pfam" id="PF13850">
    <property type="entry name" value="ERGIC_N"/>
    <property type="match status" value="1"/>
</dbReference>
<organism evidence="8 9">
    <name type="scientific">Suhomyces tanzawaensis NRRL Y-17324</name>
    <dbReference type="NCBI Taxonomy" id="984487"/>
    <lineage>
        <taxon>Eukaryota</taxon>
        <taxon>Fungi</taxon>
        <taxon>Dikarya</taxon>
        <taxon>Ascomycota</taxon>
        <taxon>Saccharomycotina</taxon>
        <taxon>Pichiomycetes</taxon>
        <taxon>Debaryomycetaceae</taxon>
        <taxon>Suhomyces</taxon>
    </lineage>
</organism>
<dbReference type="STRING" id="984487.A0A1E4SGJ4"/>
<evidence type="ECO:0000256" key="2">
    <source>
        <dbReference type="ARBA" id="ARBA00022692"/>
    </source>
</evidence>
<evidence type="ECO:0000313" key="9">
    <source>
        <dbReference type="Proteomes" id="UP000094285"/>
    </source>
</evidence>
<keyword evidence="5" id="KW-0256">Endoplasmic reticulum</keyword>
<feature type="domain" description="Endoplasmic reticulum vesicle transporter N-terminal" evidence="7">
    <location>
        <begin position="8"/>
        <end position="95"/>
    </location>
</feature>
<dbReference type="GO" id="GO:0005789">
    <property type="term" value="C:endoplasmic reticulum membrane"/>
    <property type="evidence" value="ECO:0007669"/>
    <property type="project" value="UniProtKB-SubCell"/>
</dbReference>
<evidence type="ECO:0000256" key="3">
    <source>
        <dbReference type="ARBA" id="ARBA00022989"/>
    </source>
</evidence>
<dbReference type="GO" id="GO:0000139">
    <property type="term" value="C:Golgi membrane"/>
    <property type="evidence" value="ECO:0007669"/>
    <property type="project" value="UniProtKB-SubCell"/>
</dbReference>
<dbReference type="Pfam" id="PF07970">
    <property type="entry name" value="COPIIcoated_ERV"/>
    <property type="match status" value="1"/>
</dbReference>
<dbReference type="PANTHER" id="PTHR10984:SF81">
    <property type="entry name" value="ER-DERIVED VESICLES PROTEIN ERV41"/>
    <property type="match status" value="1"/>
</dbReference>
<dbReference type="GO" id="GO:0033116">
    <property type="term" value="C:endoplasmic reticulum-Golgi intermediate compartment membrane"/>
    <property type="evidence" value="ECO:0007669"/>
    <property type="project" value="UniProtKB-SubCell"/>
</dbReference>
<dbReference type="GO" id="GO:0006888">
    <property type="term" value="P:endoplasmic reticulum to Golgi vesicle-mediated transport"/>
    <property type="evidence" value="ECO:0007669"/>
    <property type="project" value="UniProtKB-UniRule"/>
</dbReference>
<dbReference type="Proteomes" id="UP000094285">
    <property type="component" value="Unassembled WGS sequence"/>
</dbReference>
<evidence type="ECO:0000256" key="1">
    <source>
        <dbReference type="ARBA" id="ARBA00004370"/>
    </source>
</evidence>
<evidence type="ECO:0000259" key="6">
    <source>
        <dbReference type="Pfam" id="PF07970"/>
    </source>
</evidence>
<feature type="transmembrane region" description="Helical" evidence="5">
    <location>
        <begin position="33"/>
        <end position="55"/>
    </location>
</feature>
<dbReference type="PANTHER" id="PTHR10984">
    <property type="entry name" value="ENDOPLASMIC RETICULUM-GOLGI INTERMEDIATE COMPARTMENT PROTEIN"/>
    <property type="match status" value="1"/>
</dbReference>
<evidence type="ECO:0000259" key="7">
    <source>
        <dbReference type="Pfam" id="PF13850"/>
    </source>
</evidence>
<dbReference type="GO" id="GO:0006890">
    <property type="term" value="P:retrograde vesicle-mediated transport, Golgi to endoplasmic reticulum"/>
    <property type="evidence" value="ECO:0007669"/>
    <property type="project" value="EnsemblFungi"/>
</dbReference>
<dbReference type="InterPro" id="IPR012936">
    <property type="entry name" value="Erv_C"/>
</dbReference>
<comment type="subcellular location">
    <subcellularLocation>
        <location evidence="5">Endoplasmic reticulum membrane</location>
        <topology evidence="5">Multi-pass membrane protein</topology>
    </subcellularLocation>
    <subcellularLocation>
        <location evidence="5">Endoplasmic reticulum-Golgi intermediate compartment membrane</location>
        <topology evidence="5">Multi-pass membrane protein</topology>
    </subcellularLocation>
    <subcellularLocation>
        <location evidence="5">Golgi apparatus membrane</location>
        <topology evidence="5">Multi-pass membrane protein</topology>
    </subcellularLocation>
    <subcellularLocation>
        <location evidence="1">Membrane</location>
    </subcellularLocation>
</comment>
<reference evidence="9" key="1">
    <citation type="submission" date="2016-05" db="EMBL/GenBank/DDBJ databases">
        <title>Comparative genomics of biotechnologically important yeasts.</title>
        <authorList>
            <consortium name="DOE Joint Genome Institute"/>
            <person name="Riley R."/>
            <person name="Haridas S."/>
            <person name="Wolfe K.H."/>
            <person name="Lopes M.R."/>
            <person name="Hittinger C.T."/>
            <person name="Goker M."/>
            <person name="Salamov A."/>
            <person name="Wisecaver J."/>
            <person name="Long T.M."/>
            <person name="Aerts A.L."/>
            <person name="Barry K."/>
            <person name="Choi C."/>
            <person name="Clum A."/>
            <person name="Coughlan A.Y."/>
            <person name="Deshpande S."/>
            <person name="Douglass A.P."/>
            <person name="Hanson S.J."/>
            <person name="Klenk H.-P."/>
            <person name="Labutti K."/>
            <person name="Lapidus A."/>
            <person name="Lindquist E."/>
            <person name="Lipzen A."/>
            <person name="Meier-Kolthoff J.P."/>
            <person name="Ohm R.A."/>
            <person name="Otillar R.P."/>
            <person name="Pangilinan J."/>
            <person name="Peng Y."/>
            <person name="Rokas A."/>
            <person name="Rosa C.A."/>
            <person name="Scheuner C."/>
            <person name="Sibirny A.A."/>
            <person name="Slot J.C."/>
            <person name="Stielow J.B."/>
            <person name="Sun H."/>
            <person name="Kurtzman C.P."/>
            <person name="Blackwell M."/>
            <person name="Grigoriev I.V."/>
            <person name="Jeffries T.W."/>
        </authorList>
    </citation>
    <scope>NUCLEOTIDE SEQUENCE [LARGE SCALE GENOMIC DNA]</scope>
    <source>
        <strain evidence="9">NRRL Y-17324</strain>
    </source>
</reference>
<sequence length="354" mass="40564">MDSFAKKVRTFDAFPKVDSEHTVRSQRGGFSTILTMVCGLFILWVEVGGFLGGYVDRQFSVDDEIKSELTINIDMLVAMPCEFIHTNVRDITGDRYLAGETLNFEGRDFFIPESFNVNNANDAHDTPELDEVMQESLRAEYRVTGARMNEGEPACHIFGQIPVNQVKGDFHITGKGFGYRDRLYVPYEALNFSHMIQELSYGEFYPFINNPLDATGKITEERVQSYGYFSKVVPTRYERLGLIIETNQFALTEQHHVFRVDEFDKPEGIPGIYFKYDFEPIKLSISEKRLPFLQFVAKLATIIGGLVIVGGYFYRLYERLLLILFGKKYAQKDTERKSGGLLDKEVGVHREYSS</sequence>
<name>A0A1E4SGJ4_9ASCO</name>
<keyword evidence="3 5" id="KW-1133">Transmembrane helix</keyword>
<keyword evidence="2 5" id="KW-0812">Transmembrane</keyword>
<dbReference type="GO" id="GO:0042802">
    <property type="term" value="F:identical protein binding"/>
    <property type="evidence" value="ECO:0007669"/>
    <property type="project" value="EnsemblFungi"/>
</dbReference>
<evidence type="ECO:0000313" key="8">
    <source>
        <dbReference type="EMBL" id="ODV78585.1"/>
    </source>
</evidence>
<dbReference type="GO" id="GO:0030134">
    <property type="term" value="C:COPII-coated ER to Golgi transport vesicle"/>
    <property type="evidence" value="ECO:0007669"/>
    <property type="project" value="EnsemblFungi"/>
</dbReference>
<dbReference type="AlphaFoldDB" id="A0A1E4SGJ4"/>
<evidence type="ECO:0000256" key="5">
    <source>
        <dbReference type="RuleBase" id="RU369013"/>
    </source>
</evidence>
<keyword evidence="9" id="KW-1185">Reference proteome</keyword>
<dbReference type="GeneID" id="30984252"/>
<proteinExistence type="inferred from homology"/>
<dbReference type="OrthoDB" id="5541786at2759"/>
<comment type="similarity">
    <text evidence="5">Belongs to the ERGIC family.</text>
</comment>
<dbReference type="EMBL" id="KV453913">
    <property type="protein sequence ID" value="ODV78585.1"/>
    <property type="molecule type" value="Genomic_DNA"/>
</dbReference>
<gene>
    <name evidence="8" type="ORF">CANTADRAFT_52758</name>
</gene>
<dbReference type="InterPro" id="IPR045888">
    <property type="entry name" value="Erv"/>
</dbReference>